<keyword evidence="1" id="KW-0472">Membrane</keyword>
<dbReference type="Proteomes" id="UP000526625">
    <property type="component" value="Unassembled WGS sequence"/>
</dbReference>
<protein>
    <submittedName>
        <fullName evidence="2">Uncharacterized protein</fullName>
    </submittedName>
</protein>
<evidence type="ECO:0000313" key="2">
    <source>
        <dbReference type="EMBL" id="MBB6490609.1"/>
    </source>
</evidence>
<evidence type="ECO:0000313" key="3">
    <source>
        <dbReference type="Proteomes" id="UP000526625"/>
    </source>
</evidence>
<gene>
    <name evidence="2" type="ORF">GGD45_000999</name>
</gene>
<comment type="caution">
    <text evidence="2">The sequence shown here is derived from an EMBL/GenBank/DDBJ whole genome shotgun (WGS) entry which is preliminary data.</text>
</comment>
<keyword evidence="1" id="KW-1133">Transmembrane helix</keyword>
<organism evidence="2 3">
    <name type="scientific">Rhizobium tropici</name>
    <dbReference type="NCBI Taxonomy" id="398"/>
    <lineage>
        <taxon>Bacteria</taxon>
        <taxon>Pseudomonadati</taxon>
        <taxon>Pseudomonadota</taxon>
        <taxon>Alphaproteobacteria</taxon>
        <taxon>Hyphomicrobiales</taxon>
        <taxon>Rhizobiaceae</taxon>
        <taxon>Rhizobium/Agrobacterium group</taxon>
        <taxon>Rhizobium</taxon>
    </lineage>
</organism>
<feature type="transmembrane region" description="Helical" evidence="1">
    <location>
        <begin position="12"/>
        <end position="31"/>
    </location>
</feature>
<reference evidence="2 3" key="1">
    <citation type="submission" date="2020-08" db="EMBL/GenBank/DDBJ databases">
        <title>Genomic Encyclopedia of Type Strains, Phase IV (KMG-V): Genome sequencing to study the core and pangenomes of soil and plant-associated prokaryotes.</title>
        <authorList>
            <person name="Whitman W."/>
        </authorList>
    </citation>
    <scope>NUCLEOTIDE SEQUENCE [LARGE SCALE GENOMIC DNA]</scope>
    <source>
        <strain evidence="2 3">SEMIA 4059</strain>
    </source>
</reference>
<proteinExistence type="predicted"/>
<keyword evidence="1" id="KW-0812">Transmembrane</keyword>
<dbReference type="EMBL" id="JACHBF010000002">
    <property type="protein sequence ID" value="MBB6490609.1"/>
    <property type="molecule type" value="Genomic_DNA"/>
</dbReference>
<sequence length="33" mass="3808">MEYFHDLGLLRVRMALGCIGVLPVFAIKSHYTR</sequence>
<evidence type="ECO:0000256" key="1">
    <source>
        <dbReference type="SAM" id="Phobius"/>
    </source>
</evidence>
<accession>A0ABR6QUK3</accession>
<name>A0ABR6QUK3_RHITR</name>
<keyword evidence="3" id="KW-1185">Reference proteome</keyword>